<name>A0A6C0B417_9ZZZZ</name>
<evidence type="ECO:0000313" key="2">
    <source>
        <dbReference type="EMBL" id="QHS86780.1"/>
    </source>
</evidence>
<feature type="region of interest" description="Disordered" evidence="1">
    <location>
        <begin position="838"/>
        <end position="921"/>
    </location>
</feature>
<evidence type="ECO:0000256" key="1">
    <source>
        <dbReference type="SAM" id="MobiDB-lite"/>
    </source>
</evidence>
<sequence length="2348" mass="271949">MEHDNNYKIMKVIYNIFTKKIPSNAETYKDILTSINIKNIDSEIPSTIINKLEQLYIKPKNIDQIMFLFIGELDKYEGITTTILNDFSQFIITGKKISTYKNLKILKKAFGTNFNTELNITSQSGEYLYSKIYFIDKHISKINTINEVENIICTFINTKIRTNTQIKKRDKDLEVNKILLYTDCHVDNIILKNVQSNIMLTLKNNNFNFREVENLLAKYYVPKLIIKKINSALYSNKFIDENIPEIITNKIINVLIKLGIRFRTININKFGATKFTVSDSSINTNISAYFEKDTVYTSFNDETPIKSTKLLGDLTASDILYFYNYKNVKAVYNDADILDWCFPFRKKTKETYQYNDTPEILDKYTKTDLKLEKILMTDIKNTCILSQNQHSLIDLFNNIELSFDIPFAKFNDIQGSDEVCKLFTPILKQNGNLKPLIRKNTLKNWCSFNCIDLSLDNLDQLRTNKRGRKKSNASDKKSVQNKLPQIINKKVILFFKIKLSEILSTKKYKGKIYNFINDKLAANIIHSKGVQLDIKKLYSLDDTPISMTDASINDEVLFKKKKILYGDVLLYNIEHSGKTLMNVQINTVNLKHYDLFNDSETFIEKINDFLKNKIIGDKFYTGKFVISYNDLNTPIVDIEPYYNITDYKIYYHFIIRSDTNFSIINSRIKLIDVINRISPFITIDDISSKFKVGETVVYLGDDDIKNCTIDLYNSENGTYTIKLSNKSIIDEVEYKYLKNPNNDSIIINFRHKIFTYGEKNTIVIDFNNKYTNSAKSSDPYDTRKKVNCIIMGCSSSLALRYIKTIIKQCFLKLEEDILEETSEISPEIMEETMIGLKAEGGGDDDVLEDDSDDSDDDSDDDLGDDSDGESINSPSGSESEEYEKTADEEDSENESDDSETLDLDDSESRKEHSGGINKKTKEKSDGAFLNRLYQYDEDIFAPSFPDGDSEIVFDKYDKVCQSSRLPKVLNHAEKEEVDRIDRELEDKLRQEPGKENIEIKSYGFGPFDRDCEYQSKKSGFDKNKLFFDSKLVDDAYIDNYGDDEEYKEIVKLILIDKKFILNKKGDSDDDAEIKWSFTYSDPSTNKRILKKDLNYRQLKQLFNDNEHIRGQNPPVSAATQQSSQGLAEVKTYPISKICNVRIPQPKDLSHIEADYKNLLNNTTGNVKNVGAMKCKSIKYGTDKDDSLNWYMCPRLYDRETNRPLHWRMLKYTKISGKTFEPFDWADEKNWRKAKHDLTLDIMDFNPEYPQDNPEPDRLWVYPKSGGVGGGGAYFYPGFLSHTKHPLSISREAQNKEPIFPPCCYQKYSNRFSELLNPETPKNVNKCGEPLNRSGDKYFTIGTGIEGNLGKKLNKLFNQEECNGANGFIRKGIDQGPDSYFNLIFDILDLSTKKYKTSITKTNKIKDTIVNTITNEYTNNRKVFFNDINGGFLEILFRKRDTVDSFQNFIEYTLSEDVKRYDLFYEITTSPQFIKNCTKKSNDLILIVFEVYKRKNQSSYSIKINCPYFSRKLSVSLQDLITDDTRVAFAIKYNSVTSRGLEYIFEPIYYKKSGSNIDDDQIIKTFKISDINRVDHTKQTLYLKKIKNIIDKFKDKCSTDPDNITLDLIPTRNMITFRKLENFIRTDLIILKRENIYPSHIIKDSNNKVSGINFKYNSKIYTIPIFPESIVMNKLRLLTLHVDNYYYDGAPKFKIDGEIMPSQVPNLSEYEIFYNNIENISKESKSSRVINIKPLKYFGVFTEPTQSQPSKINLDVKGFSTSFLSADDDRNDINIERTLVYIPCNGTVKSLSEDQIIFNYNIVDKFLEMNETKSNKIQPIQPIEIGEGAEHTLYHYLKDTDDFGVSIMYLDNSGIVGGTKIVLIKSNAGVFIPIMPLDKTSTTWDNLNFTGIVENLYIDQSKTKFNKSIKITEPLLNYCQKIKDLSKITNFKLPIFIKNLNINNISDSGNNKPTRNRAGEKIIRLGRTSKTFLSSVYLESGIISEFWGSNDVQPLEIVVVNPVNQKKLEVTAVETDTGKYIINEVKKCNLNFYTQRYINDNNLNISLDFHNEFQASKFKYDSIIYEVLIKKLNEFFSRQLNKSVKQIKLFIQKIINKDLSNKSLHQDIKKRLLYPLLYEIISIVTKPVDLEGISEYPPINIDVLSNIEFDGLVNLEDLEDFEVDDVDKYIIKSYALINNDTVLSSIETLPDALKEHNEYKNAKNDLDFTKVTKLYYALKEYYRGKNYLKLEILDETPLDGGQRSEILKHKLCNNIIYNSFIQEQVFGTYKPNITTNSRFKYNIGFEILFTKSEKNNYEKLNSLYAVTKHKYFRDIKYPSVKNLKKGKIYKFKEKGTSKVIPFLYNFRIK</sequence>
<protein>
    <submittedName>
        <fullName evidence="2">Uncharacterized protein</fullName>
    </submittedName>
</protein>
<reference evidence="2" key="1">
    <citation type="journal article" date="2020" name="Nature">
        <title>Giant virus diversity and host interactions through global metagenomics.</title>
        <authorList>
            <person name="Schulz F."/>
            <person name="Roux S."/>
            <person name="Paez-Espino D."/>
            <person name="Jungbluth S."/>
            <person name="Walsh D.A."/>
            <person name="Denef V.J."/>
            <person name="McMahon K.D."/>
            <person name="Konstantinidis K.T."/>
            <person name="Eloe-Fadrosh E.A."/>
            <person name="Kyrpides N.C."/>
            <person name="Woyke T."/>
        </authorList>
    </citation>
    <scope>NUCLEOTIDE SEQUENCE</scope>
    <source>
        <strain evidence="2">GVMAG-M-3300009422-16</strain>
    </source>
</reference>
<organism evidence="2">
    <name type="scientific">viral metagenome</name>
    <dbReference type="NCBI Taxonomy" id="1070528"/>
    <lineage>
        <taxon>unclassified sequences</taxon>
        <taxon>metagenomes</taxon>
        <taxon>organismal metagenomes</taxon>
    </lineage>
</organism>
<proteinExistence type="predicted"/>
<dbReference type="EMBL" id="MN739062">
    <property type="protein sequence ID" value="QHS86780.1"/>
    <property type="molecule type" value="Genomic_DNA"/>
</dbReference>
<accession>A0A6C0B417</accession>
<feature type="compositionally biased region" description="Acidic residues" evidence="1">
    <location>
        <begin position="878"/>
        <end position="905"/>
    </location>
</feature>
<feature type="compositionally biased region" description="Acidic residues" evidence="1">
    <location>
        <begin position="841"/>
        <end position="868"/>
    </location>
</feature>